<evidence type="ECO:0000256" key="1">
    <source>
        <dbReference type="SAM" id="MobiDB-lite"/>
    </source>
</evidence>
<dbReference type="InParanoid" id="A0A1Z5JTZ8"/>
<dbReference type="OrthoDB" id="45474at2759"/>
<dbReference type="EMBL" id="BDSP01000118">
    <property type="protein sequence ID" value="GAX17513.1"/>
    <property type="molecule type" value="Genomic_DNA"/>
</dbReference>
<comment type="caution">
    <text evidence="2">The sequence shown here is derived from an EMBL/GenBank/DDBJ whole genome shotgun (WGS) entry which is preliminary data.</text>
</comment>
<name>A0A1Z5JTZ8_FISSO</name>
<gene>
    <name evidence="2" type="ORF">FisN_18Lh154</name>
</gene>
<evidence type="ECO:0000313" key="2">
    <source>
        <dbReference type="EMBL" id="GAX17513.1"/>
    </source>
</evidence>
<accession>A0A1Z5JTZ8</accession>
<feature type="region of interest" description="Disordered" evidence="1">
    <location>
        <begin position="318"/>
        <end position="340"/>
    </location>
</feature>
<reference evidence="2 3" key="1">
    <citation type="journal article" date="2015" name="Plant Cell">
        <title>Oil accumulation by the oleaginous diatom Fistulifera solaris as revealed by the genome and transcriptome.</title>
        <authorList>
            <person name="Tanaka T."/>
            <person name="Maeda Y."/>
            <person name="Veluchamy A."/>
            <person name="Tanaka M."/>
            <person name="Abida H."/>
            <person name="Marechal E."/>
            <person name="Bowler C."/>
            <person name="Muto M."/>
            <person name="Sunaga Y."/>
            <person name="Tanaka M."/>
            <person name="Yoshino T."/>
            <person name="Taniguchi T."/>
            <person name="Fukuda Y."/>
            <person name="Nemoto M."/>
            <person name="Matsumoto M."/>
            <person name="Wong P.S."/>
            <person name="Aburatani S."/>
            <person name="Fujibuchi W."/>
        </authorList>
    </citation>
    <scope>NUCLEOTIDE SEQUENCE [LARGE SCALE GENOMIC DNA]</scope>
    <source>
        <strain evidence="2 3">JPCC DA0580</strain>
    </source>
</reference>
<keyword evidence="3" id="KW-1185">Reference proteome</keyword>
<feature type="region of interest" description="Disordered" evidence="1">
    <location>
        <begin position="378"/>
        <end position="402"/>
    </location>
</feature>
<protein>
    <recommendedName>
        <fullName evidence="4">Transcription initiation factor IIF subunit alpha</fullName>
    </recommendedName>
</protein>
<evidence type="ECO:0000313" key="3">
    <source>
        <dbReference type="Proteomes" id="UP000198406"/>
    </source>
</evidence>
<organism evidence="2 3">
    <name type="scientific">Fistulifera solaris</name>
    <name type="common">Oleaginous diatom</name>
    <dbReference type="NCBI Taxonomy" id="1519565"/>
    <lineage>
        <taxon>Eukaryota</taxon>
        <taxon>Sar</taxon>
        <taxon>Stramenopiles</taxon>
        <taxon>Ochrophyta</taxon>
        <taxon>Bacillariophyta</taxon>
        <taxon>Bacillariophyceae</taxon>
        <taxon>Bacillariophycidae</taxon>
        <taxon>Naviculales</taxon>
        <taxon>Naviculaceae</taxon>
        <taxon>Fistulifera</taxon>
    </lineage>
</organism>
<dbReference type="AlphaFoldDB" id="A0A1Z5JTZ8"/>
<proteinExistence type="predicted"/>
<evidence type="ECO:0008006" key="4">
    <source>
        <dbReference type="Google" id="ProtNLM"/>
    </source>
</evidence>
<feature type="region of interest" description="Disordered" evidence="1">
    <location>
        <begin position="82"/>
        <end position="101"/>
    </location>
</feature>
<dbReference type="Proteomes" id="UP000198406">
    <property type="component" value="Unassembled WGS sequence"/>
</dbReference>
<sequence>MAPKRGIDALFSQVGKSLPTGGSLSFRLVKGPATVAVSDPVDPKAPPQEFPLLAKFPESVIRPDFTKHPWNSGRLYQQEVPRPLDDEEDEEDHQQQKKKRWKYNRNHTAQRQWILQEEVDFLETMVAKREKRETKKLSSRYEGVPEHNASQYVIFFASENNAFSNHEDASDDQPTALLQVRTLPSPLGTIPFAQPAVRHSYSLAEAENAIQDQRMGIRTLRPDEFGDAQPVLRIRKTEVGSKSRLLDKLKAKSANDDVEEGDDVMGDVAYRNRKSGGARRELLQDIGEGILVSEDGVLGGANDAVFGGKERFGELKAEKIATDEQPPGDTDNGNTERGADGAAMADDFYTRDVKAEYDELDYDANEQFDDDDVDLGESEMITDEGGFGDDDDEADALDDDEDEQAEVAGAEGLASAAGFKMMLAKARGELPQLVTAADLRSDAANSRGDKDAGVDADDHISKIMKAAEKAAAEAGHKISQEPQISAASSAAPAASIQVDENGFRIISLDAVRREIWLNHGQIPMKRLMKIFDIKKKSTAERQAKFREMVKELCTMVNDPVSGRMLVLKQHYSNMK</sequence>